<gene>
    <name evidence="6" type="ORF">pdam_00024050</name>
</gene>
<evidence type="ECO:0000256" key="2">
    <source>
        <dbReference type="ARBA" id="ARBA00022703"/>
    </source>
</evidence>
<name>A0A3M6UW67_POCDA</name>
<dbReference type="PRINTS" id="PR00376">
    <property type="entry name" value="IL1BCENZYME"/>
</dbReference>
<evidence type="ECO:0000259" key="4">
    <source>
        <dbReference type="PROSITE" id="PS50207"/>
    </source>
</evidence>
<dbReference type="GO" id="GO:0005737">
    <property type="term" value="C:cytoplasm"/>
    <property type="evidence" value="ECO:0007669"/>
    <property type="project" value="UniProtKB-ARBA"/>
</dbReference>
<dbReference type="EMBL" id="RCHS01000570">
    <property type="protein sequence ID" value="RMX57946.1"/>
    <property type="molecule type" value="Genomic_DNA"/>
</dbReference>
<reference evidence="6 7" key="1">
    <citation type="journal article" date="2018" name="Sci. Rep.">
        <title>Comparative analysis of the Pocillopora damicornis genome highlights role of immune system in coral evolution.</title>
        <authorList>
            <person name="Cunning R."/>
            <person name="Bay R.A."/>
            <person name="Gillette P."/>
            <person name="Baker A.C."/>
            <person name="Traylor-Knowles N."/>
        </authorList>
    </citation>
    <scope>NUCLEOTIDE SEQUENCE [LARGE SCALE GENOMIC DNA]</scope>
    <source>
        <strain evidence="6">RSMAS</strain>
        <tissue evidence="6">Whole animal</tissue>
    </source>
</reference>
<dbReference type="InterPro" id="IPR029030">
    <property type="entry name" value="Caspase-like_dom_sf"/>
</dbReference>
<protein>
    <recommendedName>
        <fullName evidence="8">Caspase family p20 domain-containing protein</fullName>
    </recommendedName>
</protein>
<dbReference type="InterPro" id="IPR011600">
    <property type="entry name" value="Pept_C14_caspase"/>
</dbReference>
<dbReference type="Gene3D" id="3.40.50.1460">
    <property type="match status" value="2"/>
</dbReference>
<dbReference type="SMART" id="SM00115">
    <property type="entry name" value="CASc"/>
    <property type="match status" value="1"/>
</dbReference>
<dbReference type="GO" id="GO:0051604">
    <property type="term" value="P:protein maturation"/>
    <property type="evidence" value="ECO:0007669"/>
    <property type="project" value="UniProtKB-ARBA"/>
</dbReference>
<feature type="domain" description="Caspase family p10" evidence="4">
    <location>
        <begin position="528"/>
        <end position="610"/>
    </location>
</feature>
<accession>A0A3M6UW67</accession>
<keyword evidence="7" id="KW-1185">Reference proteome</keyword>
<evidence type="ECO:0008006" key="8">
    <source>
        <dbReference type="Google" id="ProtNLM"/>
    </source>
</evidence>
<evidence type="ECO:0000256" key="1">
    <source>
        <dbReference type="ARBA" id="ARBA00010134"/>
    </source>
</evidence>
<dbReference type="PANTHER" id="PTHR48169:SF7">
    <property type="entry name" value="CASPASE 10"/>
    <property type="match status" value="1"/>
</dbReference>
<dbReference type="Pfam" id="PF00656">
    <property type="entry name" value="Peptidase_C14"/>
    <property type="match status" value="2"/>
</dbReference>
<dbReference type="PROSITE" id="PS50208">
    <property type="entry name" value="CASPASE_P20"/>
    <property type="match status" value="2"/>
</dbReference>
<dbReference type="GO" id="GO:0043067">
    <property type="term" value="P:regulation of programmed cell death"/>
    <property type="evidence" value="ECO:0007669"/>
    <property type="project" value="UniProtKB-ARBA"/>
</dbReference>
<comment type="similarity">
    <text evidence="1 3">Belongs to the peptidase C14A family.</text>
</comment>
<dbReference type="GO" id="GO:0004197">
    <property type="term" value="F:cysteine-type endopeptidase activity"/>
    <property type="evidence" value="ECO:0007669"/>
    <property type="project" value="InterPro"/>
</dbReference>
<dbReference type="InterPro" id="IPR001309">
    <property type="entry name" value="Pept_C14_p20"/>
</dbReference>
<dbReference type="PROSITE" id="PS50207">
    <property type="entry name" value="CASPASE_P10"/>
    <property type="match status" value="1"/>
</dbReference>
<sequence length="610" mass="69129">MESSTSDVSDEAWARELEARKKRKLQVLGVQNGEHLRLTGKLWGWSNQQKKFFKKTFDSKTSFAASSQLTHFYNRDIRNGSVLSIYRDLKSNRIHFDINGEEGWVNFSQNEPDFWYGYIRLSSTGSGSKIQVTLVPEKDQAPFRVVPDSRQGSAEISWLSHHYVMHTSHPRGICLLINNVPKLVVVEEKLKNLFKFLSFDVVIKRRLQRDEVYNLAKKFAKKNHTYFDTFVVIFLSVSDQCNKISCADGRNASLEHFMEEFTASRCPSLRGKPKLFFVQRFRGTSSTVNDECSIFASGSSAEKDAVWLPYIPTSEEDSCPEEADFLVVSVTSTYPTDQPNRQPESLFIQLKDNGYPNLPKNECFSLSLGSTPPSALITSAVAQQASYEMNKNPRGLCVIVNNVDFQNKDLNRPGADIDERSLQLLFKTLLFEVIIRRDLMKHELEKVAQDFGEANHEAYNAFVFIVMSHGEDRDCILGVDGRGCQRGADNSMPSSANDISLQVVTTSSREQKSSQPCGTAYSTDSTLPRSVFPPEADFVLAFATAPGYVSYRDPHHGARFIQDLVEVINKYHRRHHFLEILTEVTRLVVERGNSVQVPAPMDTLTKFLYL</sequence>
<dbReference type="GO" id="GO:0006915">
    <property type="term" value="P:apoptotic process"/>
    <property type="evidence" value="ECO:0007669"/>
    <property type="project" value="UniProtKB-KW"/>
</dbReference>
<organism evidence="6 7">
    <name type="scientific">Pocillopora damicornis</name>
    <name type="common">Cauliflower coral</name>
    <name type="synonym">Millepora damicornis</name>
    <dbReference type="NCBI Taxonomy" id="46731"/>
    <lineage>
        <taxon>Eukaryota</taxon>
        <taxon>Metazoa</taxon>
        <taxon>Cnidaria</taxon>
        <taxon>Anthozoa</taxon>
        <taxon>Hexacorallia</taxon>
        <taxon>Scleractinia</taxon>
        <taxon>Astrocoeniina</taxon>
        <taxon>Pocilloporidae</taxon>
        <taxon>Pocillopora</taxon>
    </lineage>
</organism>
<dbReference type="Proteomes" id="UP000275408">
    <property type="component" value="Unassembled WGS sequence"/>
</dbReference>
<comment type="caution">
    <text evidence="6">The sequence shown here is derived from an EMBL/GenBank/DDBJ whole genome shotgun (WGS) entry which is preliminary data.</text>
</comment>
<keyword evidence="2" id="KW-0053">Apoptosis</keyword>
<dbReference type="AlphaFoldDB" id="A0A3M6UW67"/>
<dbReference type="InterPro" id="IPR002138">
    <property type="entry name" value="Pept_C14_p10"/>
</dbReference>
<dbReference type="InterPro" id="IPR015917">
    <property type="entry name" value="Pept_C14A"/>
</dbReference>
<evidence type="ECO:0000259" key="5">
    <source>
        <dbReference type="PROSITE" id="PS50208"/>
    </source>
</evidence>
<dbReference type="OrthoDB" id="10496191at2759"/>
<evidence type="ECO:0000256" key="3">
    <source>
        <dbReference type="RuleBase" id="RU003971"/>
    </source>
</evidence>
<dbReference type="STRING" id="46731.A0A3M6UW67"/>
<proteinExistence type="inferred from homology"/>
<evidence type="ECO:0000313" key="7">
    <source>
        <dbReference type="Proteomes" id="UP000275408"/>
    </source>
</evidence>
<dbReference type="GO" id="GO:0006508">
    <property type="term" value="P:proteolysis"/>
    <property type="evidence" value="ECO:0007669"/>
    <property type="project" value="InterPro"/>
</dbReference>
<dbReference type="PANTHER" id="PTHR48169">
    <property type="entry name" value="DED DOMAIN-CONTAINING PROTEIN"/>
    <property type="match status" value="1"/>
</dbReference>
<feature type="domain" description="Caspase family p20" evidence="5">
    <location>
        <begin position="393"/>
        <end position="472"/>
    </location>
</feature>
<dbReference type="SUPFAM" id="SSF52129">
    <property type="entry name" value="Caspase-like"/>
    <property type="match status" value="2"/>
</dbReference>
<evidence type="ECO:0000313" key="6">
    <source>
        <dbReference type="EMBL" id="RMX57946.1"/>
    </source>
</evidence>
<feature type="domain" description="Caspase family p20" evidence="5">
    <location>
        <begin position="188"/>
        <end position="285"/>
    </location>
</feature>